<protein>
    <recommendedName>
        <fullName evidence="3">DUF3108 domain-containing protein</fullName>
    </recommendedName>
</protein>
<dbReference type="EMBL" id="NCXK01000003">
    <property type="protein sequence ID" value="PAK78806.1"/>
    <property type="molecule type" value="Genomic_DNA"/>
</dbReference>
<dbReference type="OrthoDB" id="7375395at2"/>
<evidence type="ECO:0000313" key="1">
    <source>
        <dbReference type="EMBL" id="PAK78806.1"/>
    </source>
</evidence>
<name>A0A269Y2C3_9PROT</name>
<proteinExistence type="predicted"/>
<dbReference type="AlphaFoldDB" id="A0A269Y2C3"/>
<keyword evidence="2" id="KW-1185">Reference proteome</keyword>
<comment type="caution">
    <text evidence="1">The sequence shown here is derived from an EMBL/GenBank/DDBJ whole genome shotgun (WGS) entry which is preliminary data.</text>
</comment>
<gene>
    <name evidence="1" type="ORF">B8X00_05090</name>
</gene>
<reference evidence="1 2" key="1">
    <citation type="submission" date="2017-04" db="EMBL/GenBank/DDBJ databases">
        <title>Kefir bacterial isolates.</title>
        <authorList>
            <person name="Kim Y."/>
            <person name="Blasche S."/>
            <person name="Patil K.R."/>
        </authorList>
    </citation>
    <scope>NUCLEOTIDE SEQUENCE [LARGE SCALE GENOMIC DNA]</scope>
    <source>
        <strain evidence="1 2">KR</strain>
    </source>
</reference>
<organism evidence="1 2">
    <name type="scientific">Acetobacter fabarum</name>
    <dbReference type="NCBI Taxonomy" id="483199"/>
    <lineage>
        <taxon>Bacteria</taxon>
        <taxon>Pseudomonadati</taxon>
        <taxon>Pseudomonadota</taxon>
        <taxon>Alphaproteobacteria</taxon>
        <taxon>Acetobacterales</taxon>
        <taxon>Acetobacteraceae</taxon>
        <taxon>Acetobacter</taxon>
    </lineage>
</organism>
<evidence type="ECO:0000313" key="2">
    <source>
        <dbReference type="Proteomes" id="UP000216151"/>
    </source>
</evidence>
<dbReference type="Proteomes" id="UP000216151">
    <property type="component" value="Unassembled WGS sequence"/>
</dbReference>
<sequence>MEQNMRLAAMRAGIMNRKNTCRRHMRGITMGLLLGMLPLAFCPAVQQARAEGGLMQTSARYLINVHGLHVLTANVGYRLGINAYSGIAQVQTAGFFGLFVQTDMRMQGSGQFLASGQPEPAQYDSAGTYNHEQSHLHMTYQAGVPQITVQEPPIGTREKVTPEERAGAQDIVALLVGLVHQMQTHNRCDEAPQKLFDGLRLSVLSLRNTGVERPPSSASHAWGSESVTCNFVLQQVKGFTANGQFSKLRQPQIGRVWFENIPNIGMSVVRLEVEHPKMGHVVMRLDETPKQTP</sequence>
<accession>A0A269Y2C3</accession>
<evidence type="ECO:0008006" key="3">
    <source>
        <dbReference type="Google" id="ProtNLM"/>
    </source>
</evidence>